<evidence type="ECO:0000313" key="4">
    <source>
        <dbReference type="Proteomes" id="UP000584931"/>
    </source>
</evidence>
<evidence type="ECO:0000259" key="1">
    <source>
        <dbReference type="Pfam" id="PF13175"/>
    </source>
</evidence>
<dbReference type="Gene3D" id="3.40.50.300">
    <property type="entry name" value="P-loop containing nucleotide triphosphate hydrolases"/>
    <property type="match status" value="1"/>
</dbReference>
<accession>A0A7Y9X739</accession>
<dbReference type="PANTHER" id="PTHR43581:SF4">
    <property type="entry name" value="ATP_GTP PHOSPHATASE"/>
    <property type="match status" value="1"/>
</dbReference>
<feature type="domain" description="Endonuclease GajA/Old nuclease/RecF-like AAA" evidence="1">
    <location>
        <begin position="1"/>
        <end position="49"/>
    </location>
</feature>
<dbReference type="InterPro" id="IPR041685">
    <property type="entry name" value="AAA_GajA/Old/RecF-like"/>
</dbReference>
<reference evidence="3 4" key="1">
    <citation type="submission" date="2020-07" db="EMBL/GenBank/DDBJ databases">
        <title>Sequencing the genomes of 1000 actinobacteria strains.</title>
        <authorList>
            <person name="Klenk H.-P."/>
        </authorList>
    </citation>
    <scope>NUCLEOTIDE SEQUENCE [LARGE SCALE GENOMIC DNA]</scope>
    <source>
        <strain evidence="3 4">DSM 45278</strain>
    </source>
</reference>
<keyword evidence="3" id="KW-0540">Nuclease</keyword>
<evidence type="ECO:0000313" key="3">
    <source>
        <dbReference type="EMBL" id="NYH50439.1"/>
    </source>
</evidence>
<protein>
    <submittedName>
        <fullName evidence="3">Putative ATP-dependent endonuclease of OLD family</fullName>
    </submittedName>
</protein>
<dbReference type="InterPro" id="IPR051396">
    <property type="entry name" value="Bact_Antivir_Def_Nuclease"/>
</dbReference>
<dbReference type="GO" id="GO:0004519">
    <property type="term" value="F:endonuclease activity"/>
    <property type="evidence" value="ECO:0007669"/>
    <property type="project" value="UniProtKB-KW"/>
</dbReference>
<proteinExistence type="predicted"/>
<dbReference type="Pfam" id="PF13175">
    <property type="entry name" value="AAA_15"/>
    <property type="match status" value="2"/>
</dbReference>
<feature type="domain" description="OLD protein-like TOPRIM" evidence="2">
    <location>
        <begin position="412"/>
        <end position="487"/>
    </location>
</feature>
<comment type="caution">
    <text evidence="3">The sequence shown here is derived from an EMBL/GenBank/DDBJ whole genome shotgun (WGS) entry which is preliminary data.</text>
</comment>
<dbReference type="Pfam" id="PF20469">
    <property type="entry name" value="OLD-like_TOPRIM"/>
    <property type="match status" value="1"/>
</dbReference>
<organism evidence="3 4">
    <name type="scientific">Nocardiopsis sinuspersici</name>
    <dbReference type="NCBI Taxonomy" id="501010"/>
    <lineage>
        <taxon>Bacteria</taxon>
        <taxon>Bacillati</taxon>
        <taxon>Actinomycetota</taxon>
        <taxon>Actinomycetes</taxon>
        <taxon>Streptosporangiales</taxon>
        <taxon>Nocardiopsidaceae</taxon>
        <taxon>Nocardiopsis</taxon>
    </lineage>
</organism>
<dbReference type="Proteomes" id="UP000584931">
    <property type="component" value="Unassembled WGS sequence"/>
</dbReference>
<name>A0A7Y9X739_9ACTN</name>
<dbReference type="PANTHER" id="PTHR43581">
    <property type="entry name" value="ATP/GTP PHOSPHATASE"/>
    <property type="match status" value="1"/>
</dbReference>
<keyword evidence="3" id="KW-0255">Endonuclease</keyword>
<dbReference type="EMBL" id="JACCHL010000001">
    <property type="protein sequence ID" value="NYH50439.1"/>
    <property type="molecule type" value="Genomic_DNA"/>
</dbReference>
<feature type="domain" description="Endonuclease GajA/Old nuclease/RecF-like AAA" evidence="1">
    <location>
        <begin position="257"/>
        <end position="344"/>
    </location>
</feature>
<evidence type="ECO:0000259" key="2">
    <source>
        <dbReference type="Pfam" id="PF20469"/>
    </source>
</evidence>
<dbReference type="RefSeq" id="WP_179808784.1">
    <property type="nucleotide sequence ID" value="NZ_JACCHL010000001.1"/>
</dbReference>
<dbReference type="SUPFAM" id="SSF52540">
    <property type="entry name" value="P-loop containing nucleoside triphosphate hydrolases"/>
    <property type="match status" value="1"/>
</dbReference>
<dbReference type="InterPro" id="IPR034139">
    <property type="entry name" value="TOPRIM_OLD"/>
</dbReference>
<dbReference type="AlphaFoldDB" id="A0A7Y9X739"/>
<keyword evidence="3" id="KW-0378">Hydrolase</keyword>
<dbReference type="CDD" id="cd01026">
    <property type="entry name" value="TOPRIM_OLD"/>
    <property type="match status" value="1"/>
</dbReference>
<gene>
    <name evidence="3" type="ORF">HNR06_000028</name>
</gene>
<sequence length="622" mass="68846">MYLCQLELKGFRSLADETITLHPGVTVLVGENNAGKSNVMDAIRHLTAPLDGKRDIHLRADDLHRDGCPDGRHHDSCRTDIELSARYTSEEPHDLALYGSALADDGTSVVYHLAYAPPEPGAQRGKLTWRAGDAVTTDRDPEPAARERIRHLYLPPLRDAQRELASASSRYLHGFIGGFLLDQKEVDSFLDDVGERFGQIAELTPLTQAADSVRERLIELTQGAHTQDTGFGYSRPTLPTVARSLRLRLEEEGMGLQEISESGHGYANLLFMATLFAQLRNAAEADLTLLLVEEPEAHLHPQLQSILMDHLQEEARRSQQADTSGQEWLGRIQVVVTTHAPHIATSVPPEDLVVLQRRTTPLPPSTGETTTGIPVQAKKHHTTSIAVRNLDLDARELGKVRQYLNATRSTMLFSPRVLLVEGIAEGILVPAFGKLVLDPVAQRRLRGTAVVPIDGVDFGPYLKVLLKRDGAGGQRIGQRVAVITDGDFHATSDGRVPDRRKNLNELLEELTAGEDVAYVFANETTLEPELMRAAEGNAEILRKAWACQRPRAGKKDWRELMELPDGQRDTRFAKMFGEYKVRKGDFAQDVLAVSAKEDVPVVVPGYFERALKWITEGVTDGR</sequence>
<dbReference type="InterPro" id="IPR027417">
    <property type="entry name" value="P-loop_NTPase"/>
</dbReference>